<feature type="transmembrane region" description="Helical" evidence="7">
    <location>
        <begin position="193"/>
        <end position="220"/>
    </location>
</feature>
<evidence type="ECO:0000256" key="2">
    <source>
        <dbReference type="ARBA" id="ARBA00022448"/>
    </source>
</evidence>
<evidence type="ECO:0008006" key="9">
    <source>
        <dbReference type="Google" id="ProtNLM"/>
    </source>
</evidence>
<dbReference type="AlphaFoldDB" id="A0A381NSB9"/>
<dbReference type="GO" id="GO:0022857">
    <property type="term" value="F:transmembrane transporter activity"/>
    <property type="evidence" value="ECO:0007669"/>
    <property type="project" value="InterPro"/>
</dbReference>
<reference evidence="8" key="1">
    <citation type="submission" date="2018-05" db="EMBL/GenBank/DDBJ databases">
        <authorList>
            <person name="Lanie J.A."/>
            <person name="Ng W.-L."/>
            <person name="Kazmierczak K.M."/>
            <person name="Andrzejewski T.M."/>
            <person name="Davidsen T.M."/>
            <person name="Wayne K.J."/>
            <person name="Tettelin H."/>
            <person name="Glass J.I."/>
            <person name="Rusch D."/>
            <person name="Podicherti R."/>
            <person name="Tsui H.-C.T."/>
            <person name="Winkler M.E."/>
        </authorList>
    </citation>
    <scope>NUCLEOTIDE SEQUENCE</scope>
</reference>
<feature type="transmembrane region" description="Helical" evidence="7">
    <location>
        <begin position="325"/>
        <end position="348"/>
    </location>
</feature>
<feature type="transmembrane region" description="Helical" evidence="7">
    <location>
        <begin position="354"/>
        <end position="373"/>
    </location>
</feature>
<feature type="transmembrane region" description="Helical" evidence="7">
    <location>
        <begin position="31"/>
        <end position="48"/>
    </location>
</feature>
<keyword evidence="2" id="KW-0813">Transport</keyword>
<proteinExistence type="predicted"/>
<evidence type="ECO:0000256" key="3">
    <source>
        <dbReference type="ARBA" id="ARBA00022475"/>
    </source>
</evidence>
<sequence>MTAISLHGLLIAWIFVGILETSAGTYAWIRFFMELAPLAVLLLGGLWADRADARNLILLLSLLAIVLPLLLIPFAGSITLQVAFLFGLGMALLQALSDPARQSIINRVTRFDIQRTVTVTTVITTLAGLVGVWIGGKLETIGIRQILVIQAAVIAASAFALGRLPALPPTIRAEESAALDHGLMSRLSQSFSLFWGFPLIRNVIGLNFLSSLFNAGAYTIGVPYIVTRVYEGNADFFADTMIWFMAGSIGSTAFLLLVMPLLHPGRTFICLQLTRVVILAALWLQPPVWFFFVIISLWGVNMGITTTLVRTVVQELAPEAHRAKILSIFLLSFMASAPLSSLMLGTLVEYTNPLAALLPGIPISIAIFFLGLYGTDLWAFRSPSSDTPDA</sequence>
<name>A0A381NSB9_9ZZZZ</name>
<organism evidence="8">
    <name type="scientific">marine metagenome</name>
    <dbReference type="NCBI Taxonomy" id="408172"/>
    <lineage>
        <taxon>unclassified sequences</taxon>
        <taxon>metagenomes</taxon>
        <taxon>ecological metagenomes</taxon>
    </lineage>
</organism>
<dbReference type="PANTHER" id="PTHR43266">
    <property type="entry name" value="MACROLIDE-EFFLUX PROTEIN"/>
    <property type="match status" value="1"/>
</dbReference>
<evidence type="ECO:0000256" key="1">
    <source>
        <dbReference type="ARBA" id="ARBA00004651"/>
    </source>
</evidence>
<feature type="transmembrane region" description="Helical" evidence="7">
    <location>
        <begin position="117"/>
        <end position="136"/>
    </location>
</feature>
<feature type="transmembrane region" description="Helical" evidence="7">
    <location>
        <begin position="55"/>
        <end position="72"/>
    </location>
</feature>
<comment type="subcellular location">
    <subcellularLocation>
        <location evidence="1">Cell membrane</location>
        <topology evidence="1">Multi-pass membrane protein</topology>
    </subcellularLocation>
</comment>
<dbReference type="InterPro" id="IPR036259">
    <property type="entry name" value="MFS_trans_sf"/>
</dbReference>
<evidence type="ECO:0000256" key="6">
    <source>
        <dbReference type="ARBA" id="ARBA00023136"/>
    </source>
</evidence>
<gene>
    <name evidence="8" type="ORF">METZ01_LOCUS10261</name>
</gene>
<evidence type="ECO:0000256" key="4">
    <source>
        <dbReference type="ARBA" id="ARBA00022692"/>
    </source>
</evidence>
<feature type="transmembrane region" description="Helical" evidence="7">
    <location>
        <begin position="142"/>
        <end position="162"/>
    </location>
</feature>
<evidence type="ECO:0000256" key="7">
    <source>
        <dbReference type="SAM" id="Phobius"/>
    </source>
</evidence>
<keyword evidence="6 7" id="KW-0472">Membrane</keyword>
<dbReference type="Pfam" id="PF07690">
    <property type="entry name" value="MFS_1"/>
    <property type="match status" value="1"/>
</dbReference>
<dbReference type="PANTHER" id="PTHR43266:SF2">
    <property type="entry name" value="MAJOR FACILITATOR SUPERFAMILY (MFS) PROFILE DOMAIN-CONTAINING PROTEIN"/>
    <property type="match status" value="1"/>
</dbReference>
<keyword evidence="3" id="KW-1003">Cell membrane</keyword>
<accession>A0A381NSB9</accession>
<evidence type="ECO:0000256" key="5">
    <source>
        <dbReference type="ARBA" id="ARBA00022989"/>
    </source>
</evidence>
<feature type="transmembrane region" description="Helical" evidence="7">
    <location>
        <begin position="240"/>
        <end position="261"/>
    </location>
</feature>
<dbReference type="Gene3D" id="1.20.1250.20">
    <property type="entry name" value="MFS general substrate transporter like domains"/>
    <property type="match status" value="1"/>
</dbReference>
<protein>
    <recommendedName>
        <fullName evidence="9">Major facilitator superfamily (MFS) profile domain-containing protein</fullName>
    </recommendedName>
</protein>
<dbReference type="EMBL" id="UINC01000555">
    <property type="protein sequence ID" value="SUZ57407.1"/>
    <property type="molecule type" value="Genomic_DNA"/>
</dbReference>
<evidence type="ECO:0000313" key="8">
    <source>
        <dbReference type="EMBL" id="SUZ57407.1"/>
    </source>
</evidence>
<dbReference type="SUPFAM" id="SSF103473">
    <property type="entry name" value="MFS general substrate transporter"/>
    <property type="match status" value="1"/>
</dbReference>
<keyword evidence="4 7" id="KW-0812">Transmembrane</keyword>
<keyword evidence="5 7" id="KW-1133">Transmembrane helix</keyword>
<dbReference type="InterPro" id="IPR011701">
    <property type="entry name" value="MFS"/>
</dbReference>
<dbReference type="GO" id="GO:0005886">
    <property type="term" value="C:plasma membrane"/>
    <property type="evidence" value="ECO:0007669"/>
    <property type="project" value="UniProtKB-SubCell"/>
</dbReference>
<feature type="transmembrane region" description="Helical" evidence="7">
    <location>
        <begin position="78"/>
        <end position="96"/>
    </location>
</feature>